<dbReference type="Gene3D" id="3.40.50.300">
    <property type="entry name" value="P-loop containing nucleotide triphosphate hydrolases"/>
    <property type="match status" value="2"/>
</dbReference>
<evidence type="ECO:0000256" key="9">
    <source>
        <dbReference type="PIRNR" id="PIRNR003128"/>
    </source>
</evidence>
<dbReference type="SUPFAM" id="SSF52540">
    <property type="entry name" value="P-loop containing nucleoside triphosphate hydrolases"/>
    <property type="match status" value="1"/>
</dbReference>
<dbReference type="GO" id="GO:0043590">
    <property type="term" value="C:bacterial nucleoid"/>
    <property type="evidence" value="ECO:0007669"/>
    <property type="project" value="TreeGrafter"/>
</dbReference>
<organism evidence="12 13">
    <name type="scientific">Hydrogenobacter hydrogenophilus</name>
    <dbReference type="NCBI Taxonomy" id="35835"/>
    <lineage>
        <taxon>Bacteria</taxon>
        <taxon>Pseudomonadati</taxon>
        <taxon>Aquificota</taxon>
        <taxon>Aquificia</taxon>
        <taxon>Aquificales</taxon>
        <taxon>Aquificaceae</taxon>
        <taxon>Hydrogenobacter</taxon>
    </lineage>
</organism>
<dbReference type="Proteomes" id="UP000218627">
    <property type="component" value="Unassembled WGS sequence"/>
</dbReference>
<evidence type="ECO:0000256" key="2">
    <source>
        <dbReference type="ARBA" id="ARBA00009441"/>
    </source>
</evidence>
<dbReference type="AlphaFoldDB" id="A0A285P3T1"/>
<evidence type="ECO:0000256" key="7">
    <source>
        <dbReference type="ARBA" id="ARBA00023204"/>
    </source>
</evidence>
<feature type="domain" description="Endonuclease GajA/Old nuclease/RecF-like AAA" evidence="11">
    <location>
        <begin position="1"/>
        <end position="460"/>
    </location>
</feature>
<feature type="coiled-coil region" evidence="10">
    <location>
        <begin position="129"/>
        <end position="156"/>
    </location>
</feature>
<keyword evidence="4" id="KW-0547">Nucleotide-binding</keyword>
<evidence type="ECO:0000256" key="8">
    <source>
        <dbReference type="ARBA" id="ARBA00033408"/>
    </source>
</evidence>
<evidence type="ECO:0000256" key="6">
    <source>
        <dbReference type="ARBA" id="ARBA00022840"/>
    </source>
</evidence>
<comment type="similarity">
    <text evidence="2 9">Belongs to the RecN family.</text>
</comment>
<keyword evidence="6" id="KW-0067">ATP-binding</keyword>
<comment type="function">
    <text evidence="1 9">May be involved in recombinational repair of damaged DNA.</text>
</comment>
<dbReference type="GO" id="GO:0005524">
    <property type="term" value="F:ATP binding"/>
    <property type="evidence" value="ECO:0007669"/>
    <property type="project" value="UniProtKB-KW"/>
</dbReference>
<feature type="coiled-coil region" evidence="10">
    <location>
        <begin position="291"/>
        <end position="327"/>
    </location>
</feature>
<sequence length="520" mass="60140">MLIRISLEDFFLIKDQEVEFEKGLNVITGESGTGKSLTVSSLLFLMGQQNEYPEGTAVEVEFFKDGEHIVVRREIKKGRSRYYLNGVGSVQKVVKDIVSQMVLLQGQNDRLKILRRDFQRDTYDRFSQVMELRKEYEVLYSKLEELKEKLMDWTQRQRERAIRLQILREELRDIQSVGLTAQEYENIKERLSMLSSMEKINTLVGRALSNFVEGGLIDKLLDLKKTVAQLSLYDKSLESFVRSVEGMVEELRYLERTLRTKLLDLDSQEINRLNEKVYEVQKLERRYGMNYSEILKYAKSLQSQIKSLEEEEDKSLLEEQILELTEKLKHLGQILSERRLSYKDAFESKVMETLKDIGLEKAVFKVNFISQEGRYGSEDIEFLFSSYGRDEKPLEEVASGGEVSRLALSLFLLSPSTETYVLDEIDTGISGEASVKLARLLRKLSESMQIIVITHSPAIASASHRHILTKKEFIGNMAFVRIEELKGEDRIKEIARLMGIVSEKTVESAKELIREVVYNL</sequence>
<accession>A0A285P3T1</accession>
<evidence type="ECO:0000256" key="3">
    <source>
        <dbReference type="ARBA" id="ARBA00021315"/>
    </source>
</evidence>
<dbReference type="GO" id="GO:0006281">
    <property type="term" value="P:DNA repair"/>
    <property type="evidence" value="ECO:0007669"/>
    <property type="project" value="UniProtKB-KW"/>
</dbReference>
<dbReference type="InterPro" id="IPR004604">
    <property type="entry name" value="DNA_recomb/repair_RecN"/>
</dbReference>
<evidence type="ECO:0000256" key="4">
    <source>
        <dbReference type="ARBA" id="ARBA00022741"/>
    </source>
</evidence>
<evidence type="ECO:0000256" key="1">
    <source>
        <dbReference type="ARBA" id="ARBA00003618"/>
    </source>
</evidence>
<keyword evidence="13" id="KW-1185">Reference proteome</keyword>
<gene>
    <name evidence="12" type="ORF">SAMN06265353_1570</name>
</gene>
<dbReference type="RefSeq" id="WP_096603116.1">
    <property type="nucleotide sequence ID" value="NZ_OBEN01000011.1"/>
</dbReference>
<dbReference type="GO" id="GO:0006310">
    <property type="term" value="P:DNA recombination"/>
    <property type="evidence" value="ECO:0007669"/>
    <property type="project" value="InterPro"/>
</dbReference>
<dbReference type="EMBL" id="OBEN01000011">
    <property type="protein sequence ID" value="SNZ16380.1"/>
    <property type="molecule type" value="Genomic_DNA"/>
</dbReference>
<name>A0A285P3T1_9AQUI</name>
<dbReference type="GO" id="GO:0009432">
    <property type="term" value="P:SOS response"/>
    <property type="evidence" value="ECO:0007669"/>
    <property type="project" value="TreeGrafter"/>
</dbReference>
<keyword evidence="10" id="KW-0175">Coiled coil</keyword>
<dbReference type="InterPro" id="IPR027417">
    <property type="entry name" value="P-loop_NTPase"/>
</dbReference>
<dbReference type="Pfam" id="PF13175">
    <property type="entry name" value="AAA_15"/>
    <property type="match status" value="1"/>
</dbReference>
<keyword evidence="5 9" id="KW-0227">DNA damage</keyword>
<evidence type="ECO:0000259" key="11">
    <source>
        <dbReference type="Pfam" id="PF13175"/>
    </source>
</evidence>
<dbReference type="OrthoDB" id="9806954at2"/>
<dbReference type="PANTHER" id="PTHR11059:SF0">
    <property type="entry name" value="DNA REPAIR PROTEIN RECN"/>
    <property type="match status" value="1"/>
</dbReference>
<reference evidence="13" key="1">
    <citation type="submission" date="2017-09" db="EMBL/GenBank/DDBJ databases">
        <authorList>
            <person name="Varghese N."/>
            <person name="Submissions S."/>
        </authorList>
    </citation>
    <scope>NUCLEOTIDE SEQUENCE [LARGE SCALE GENOMIC DNA]</scope>
    <source>
        <strain evidence="13">DSM 2913</strain>
    </source>
</reference>
<evidence type="ECO:0000256" key="5">
    <source>
        <dbReference type="ARBA" id="ARBA00022763"/>
    </source>
</evidence>
<proteinExistence type="inferred from homology"/>
<protein>
    <recommendedName>
        <fullName evidence="3 9">DNA repair protein RecN</fullName>
    </recommendedName>
    <alternativeName>
        <fullName evidence="8 9">Recombination protein N</fullName>
    </alternativeName>
</protein>
<keyword evidence="7 9" id="KW-0234">DNA repair</keyword>
<evidence type="ECO:0000313" key="12">
    <source>
        <dbReference type="EMBL" id="SNZ16380.1"/>
    </source>
</evidence>
<dbReference type="PANTHER" id="PTHR11059">
    <property type="entry name" value="DNA REPAIR PROTEIN RECN"/>
    <property type="match status" value="1"/>
</dbReference>
<evidence type="ECO:0000313" key="13">
    <source>
        <dbReference type="Proteomes" id="UP000218627"/>
    </source>
</evidence>
<dbReference type="PIRSF" id="PIRSF003128">
    <property type="entry name" value="RecN"/>
    <property type="match status" value="1"/>
</dbReference>
<dbReference type="InterPro" id="IPR041685">
    <property type="entry name" value="AAA_GajA/Old/RecF-like"/>
</dbReference>
<evidence type="ECO:0000256" key="10">
    <source>
        <dbReference type="SAM" id="Coils"/>
    </source>
</evidence>